<keyword evidence="1" id="KW-1133">Transmembrane helix</keyword>
<dbReference type="Proteomes" id="UP000505306">
    <property type="component" value="Chromosome"/>
</dbReference>
<reference evidence="3 4" key="1">
    <citation type="submission" date="2020-02" db="EMBL/GenBank/DDBJ databases">
        <title>Complete genome sequence of Flavobacteriaceae bacterium.</title>
        <authorList>
            <person name="Kim S.-J."/>
            <person name="Kim Y.-S."/>
            <person name="Kim K.-H."/>
        </authorList>
    </citation>
    <scope>NUCLEOTIDE SEQUENCE [LARGE SCALE GENOMIC DNA]</scope>
    <source>
        <strain evidence="3 4">RR4-40</strain>
    </source>
</reference>
<feature type="domain" description="VanZ-like" evidence="2">
    <location>
        <begin position="38"/>
        <end position="123"/>
    </location>
</feature>
<feature type="transmembrane region" description="Helical" evidence="1">
    <location>
        <begin position="76"/>
        <end position="93"/>
    </location>
</feature>
<dbReference type="AlphaFoldDB" id="A0A6G6GNI3"/>
<dbReference type="EMBL" id="CP049057">
    <property type="protein sequence ID" value="QIE60145.1"/>
    <property type="molecule type" value="Genomic_DNA"/>
</dbReference>
<protein>
    <submittedName>
        <fullName evidence="3">VanZ family protein</fullName>
    </submittedName>
</protein>
<dbReference type="NCBIfam" id="NF037970">
    <property type="entry name" value="vanZ_1"/>
    <property type="match status" value="1"/>
</dbReference>
<dbReference type="PANTHER" id="PTHR28008">
    <property type="entry name" value="DOMAIN PROTEIN, PUTATIVE (AFU_ORTHOLOGUE AFUA_3G10980)-RELATED"/>
    <property type="match status" value="1"/>
</dbReference>
<dbReference type="Pfam" id="PF04892">
    <property type="entry name" value="VanZ"/>
    <property type="match status" value="1"/>
</dbReference>
<evidence type="ECO:0000313" key="4">
    <source>
        <dbReference type="Proteomes" id="UP000505306"/>
    </source>
</evidence>
<dbReference type="InterPro" id="IPR006976">
    <property type="entry name" value="VanZ-like"/>
</dbReference>
<feature type="transmembrane region" description="Helical" evidence="1">
    <location>
        <begin position="12"/>
        <end position="31"/>
    </location>
</feature>
<keyword evidence="1" id="KW-0472">Membrane</keyword>
<accession>A0A6G6GNI3</accession>
<evidence type="ECO:0000313" key="3">
    <source>
        <dbReference type="EMBL" id="QIE60145.1"/>
    </source>
</evidence>
<dbReference type="KEGG" id="mgel:G5B37_11410"/>
<feature type="transmembrane region" description="Helical" evidence="1">
    <location>
        <begin position="105"/>
        <end position="123"/>
    </location>
</feature>
<feature type="transmembrane region" description="Helical" evidence="1">
    <location>
        <begin position="46"/>
        <end position="64"/>
    </location>
</feature>
<proteinExistence type="predicted"/>
<dbReference type="RefSeq" id="WP_164680157.1">
    <property type="nucleotide sequence ID" value="NZ_CP049057.1"/>
</dbReference>
<sequence length="133" mass="14910">MMQPIKKLLGPKTLFSITAVYAVLITIAFLFPGKDIPSTGLPLDKLVHIATHAGLVFLVILSVFRKQGDIIKMKQLYWVLIGCFIYGIVIEVVQERLVVLRHADVWDLVANSIGILLGVVLFYKSKSYLKNQI</sequence>
<evidence type="ECO:0000256" key="1">
    <source>
        <dbReference type="SAM" id="Phobius"/>
    </source>
</evidence>
<organism evidence="3 4">
    <name type="scientific">Rasiella rasia</name>
    <dbReference type="NCBI Taxonomy" id="2744027"/>
    <lineage>
        <taxon>Bacteria</taxon>
        <taxon>Pseudomonadati</taxon>
        <taxon>Bacteroidota</taxon>
        <taxon>Flavobacteriia</taxon>
        <taxon>Flavobacteriales</taxon>
        <taxon>Flavobacteriaceae</taxon>
        <taxon>Rasiella</taxon>
    </lineage>
</organism>
<dbReference type="PANTHER" id="PTHR28008:SF1">
    <property type="entry name" value="DOMAIN PROTEIN, PUTATIVE (AFU_ORTHOLOGUE AFUA_3G10980)-RELATED"/>
    <property type="match status" value="1"/>
</dbReference>
<name>A0A6G6GNI3_9FLAO</name>
<keyword evidence="1" id="KW-0812">Transmembrane</keyword>
<evidence type="ECO:0000259" key="2">
    <source>
        <dbReference type="Pfam" id="PF04892"/>
    </source>
</evidence>
<gene>
    <name evidence="3" type="ORF">G5B37_11410</name>
</gene>
<keyword evidence="4" id="KW-1185">Reference proteome</keyword>